<protein>
    <submittedName>
        <fullName evidence="2">Uncharacterized protein</fullName>
    </submittedName>
</protein>
<dbReference type="AlphaFoldDB" id="A0A7T0G0N2"/>
<gene>
    <name evidence="2" type="ORF">G3M70_12710</name>
</gene>
<evidence type="ECO:0000313" key="2">
    <source>
        <dbReference type="EMBL" id="QPJ62690.1"/>
    </source>
</evidence>
<sequence length="218" mass="24730">MNFVPEKTVRNFYGFEHECVASTWWRIPGGATVSDLSQITDTDPTPARAKKKDPLKELEDFYKSDPVPTAEQKMEPPISSDSPKSEVPSFSAGISKDQATPAEPRQMRTPSSAIQKPDAPEKKPEFLFEQPVSRNNIAADYKACQINCRKGMDQRIKNAEQKCKSELRKRYGSGQWPERAEKDFRRCRILAARQENNELRACLLPCKKQAGQNVWQGP</sequence>
<accession>A0A7T0G0N2</accession>
<organism evidence="2 3">
    <name type="scientific">Candidatus Nitronauta litoralis</name>
    <dbReference type="NCBI Taxonomy" id="2705533"/>
    <lineage>
        <taxon>Bacteria</taxon>
        <taxon>Pseudomonadati</taxon>
        <taxon>Nitrospinota/Tectimicrobiota group</taxon>
        <taxon>Nitrospinota</taxon>
        <taxon>Nitrospinia</taxon>
        <taxon>Nitrospinales</taxon>
        <taxon>Nitrospinaceae</taxon>
        <taxon>Candidatus Nitronauta</taxon>
    </lineage>
</organism>
<dbReference type="Proteomes" id="UP000594688">
    <property type="component" value="Chromosome"/>
</dbReference>
<evidence type="ECO:0000256" key="1">
    <source>
        <dbReference type="SAM" id="MobiDB-lite"/>
    </source>
</evidence>
<feature type="compositionally biased region" description="Basic and acidic residues" evidence="1">
    <location>
        <begin position="52"/>
        <end position="63"/>
    </location>
</feature>
<evidence type="ECO:0000313" key="3">
    <source>
        <dbReference type="Proteomes" id="UP000594688"/>
    </source>
</evidence>
<proteinExistence type="predicted"/>
<dbReference type="EMBL" id="CP048685">
    <property type="protein sequence ID" value="QPJ62690.1"/>
    <property type="molecule type" value="Genomic_DNA"/>
</dbReference>
<reference evidence="2 3" key="1">
    <citation type="submission" date="2020-02" db="EMBL/GenBank/DDBJ databases">
        <title>Genomic and physiological characterization of two novel Nitrospinaceae genera.</title>
        <authorList>
            <person name="Mueller A.J."/>
            <person name="Jung M.-Y."/>
            <person name="Strachan C.R."/>
            <person name="Herbold C.W."/>
            <person name="Kirkegaard R.H."/>
            <person name="Daims H."/>
        </authorList>
    </citation>
    <scope>NUCLEOTIDE SEQUENCE [LARGE SCALE GENOMIC DNA]</scope>
    <source>
        <strain evidence="2">EB</strain>
    </source>
</reference>
<feature type="compositionally biased region" description="Polar residues" evidence="1">
    <location>
        <begin position="34"/>
        <end position="43"/>
    </location>
</feature>
<feature type="region of interest" description="Disordered" evidence="1">
    <location>
        <begin position="34"/>
        <end position="123"/>
    </location>
</feature>
<name>A0A7T0G0N2_9BACT</name>
<dbReference type="KEGG" id="nli:G3M70_12710"/>